<protein>
    <submittedName>
        <fullName evidence="2">Uncharacterized protein DUF4148</fullName>
    </submittedName>
</protein>
<evidence type="ECO:0000313" key="2">
    <source>
        <dbReference type="EMBL" id="TDY37467.1"/>
    </source>
</evidence>
<dbReference type="Proteomes" id="UP000295509">
    <property type="component" value="Unassembled WGS sequence"/>
</dbReference>
<evidence type="ECO:0000256" key="1">
    <source>
        <dbReference type="SAM" id="SignalP"/>
    </source>
</evidence>
<feature type="chain" id="PRO_5020841436" evidence="1">
    <location>
        <begin position="24"/>
        <end position="111"/>
    </location>
</feature>
<organism evidence="2 3">
    <name type="scientific">Paraburkholderia rhizosphaerae</name>
    <dbReference type="NCBI Taxonomy" id="480658"/>
    <lineage>
        <taxon>Bacteria</taxon>
        <taxon>Pseudomonadati</taxon>
        <taxon>Pseudomonadota</taxon>
        <taxon>Betaproteobacteria</taxon>
        <taxon>Burkholderiales</taxon>
        <taxon>Burkholderiaceae</taxon>
        <taxon>Paraburkholderia</taxon>
    </lineage>
</organism>
<name>A0A4R8L4D6_9BURK</name>
<feature type="signal peptide" evidence="1">
    <location>
        <begin position="1"/>
        <end position="23"/>
    </location>
</feature>
<accession>A0A4R8L4D6</accession>
<dbReference type="Pfam" id="PF13663">
    <property type="entry name" value="DUF4148"/>
    <property type="match status" value="1"/>
</dbReference>
<reference evidence="2 3" key="1">
    <citation type="submission" date="2019-03" db="EMBL/GenBank/DDBJ databases">
        <title>Genomic Encyclopedia of Type Strains, Phase III (KMG-III): the genomes of soil and plant-associated and newly described type strains.</title>
        <authorList>
            <person name="Whitman W."/>
        </authorList>
    </citation>
    <scope>NUCLEOTIDE SEQUENCE [LARGE SCALE GENOMIC DNA]</scope>
    <source>
        <strain evidence="2 3">LMG 29544</strain>
    </source>
</reference>
<dbReference type="AlphaFoldDB" id="A0A4R8L4D6"/>
<keyword evidence="3" id="KW-1185">Reference proteome</keyword>
<dbReference type="InterPro" id="IPR025421">
    <property type="entry name" value="DUF4148"/>
</dbReference>
<proteinExistence type="predicted"/>
<dbReference type="RefSeq" id="WP_134197081.1">
    <property type="nucleotide sequence ID" value="NZ_JBHLUW010000030.1"/>
</dbReference>
<dbReference type="OrthoDB" id="9030534at2"/>
<keyword evidence="1" id="KW-0732">Signal</keyword>
<evidence type="ECO:0000313" key="3">
    <source>
        <dbReference type="Proteomes" id="UP000295509"/>
    </source>
</evidence>
<comment type="caution">
    <text evidence="2">The sequence shown here is derived from an EMBL/GenBank/DDBJ whole genome shotgun (WGS) entry which is preliminary data.</text>
</comment>
<gene>
    <name evidence="2" type="ORF">BX592_13722</name>
</gene>
<dbReference type="EMBL" id="SORE01000037">
    <property type="protein sequence ID" value="TDY37467.1"/>
    <property type="molecule type" value="Genomic_DNA"/>
</dbReference>
<sequence>MKTLWIKTTVAVCVLLASGVASASSKLTPNECNDYPFKPLHGPVTHAQLMQELSELESVGYDPSSGDDNYYPSTIQEAQARLRLKYRADCLGESVKVPTSRIIYGSADGFY</sequence>